<dbReference type="eggNOG" id="KOG2613">
    <property type="taxonomic scope" value="Eukaryota"/>
</dbReference>
<dbReference type="PANTHER" id="PTHR12746:SF2">
    <property type="entry name" value="60S RIBOSOMAL EXPORT PROTEIN NMD3"/>
    <property type="match status" value="1"/>
</dbReference>
<dbReference type="GO" id="GO:0005737">
    <property type="term" value="C:cytoplasm"/>
    <property type="evidence" value="ECO:0007669"/>
    <property type="project" value="UniProtKB-SubCell"/>
</dbReference>
<dbReference type="GO" id="GO:0043023">
    <property type="term" value="F:ribosomal large subunit binding"/>
    <property type="evidence" value="ECO:0007669"/>
    <property type="project" value="InterPro"/>
</dbReference>
<reference evidence="3" key="2">
    <citation type="submission" date="2024-10" db="UniProtKB">
        <authorList>
            <consortium name="EnsemblProtists"/>
        </authorList>
    </citation>
    <scope>IDENTIFICATION</scope>
</reference>
<reference evidence="4" key="1">
    <citation type="journal article" date="2013" name="Nature">
        <title>Pan genome of the phytoplankton Emiliania underpins its global distribution.</title>
        <authorList>
            <person name="Read B.A."/>
            <person name="Kegel J."/>
            <person name="Klute M.J."/>
            <person name="Kuo A."/>
            <person name="Lefebvre S.C."/>
            <person name="Maumus F."/>
            <person name="Mayer C."/>
            <person name="Miller J."/>
            <person name="Monier A."/>
            <person name="Salamov A."/>
            <person name="Young J."/>
            <person name="Aguilar M."/>
            <person name="Claverie J.M."/>
            <person name="Frickenhaus S."/>
            <person name="Gonzalez K."/>
            <person name="Herman E.K."/>
            <person name="Lin Y.C."/>
            <person name="Napier J."/>
            <person name="Ogata H."/>
            <person name="Sarno A.F."/>
            <person name="Shmutz J."/>
            <person name="Schroeder D."/>
            <person name="de Vargas C."/>
            <person name="Verret F."/>
            <person name="von Dassow P."/>
            <person name="Valentin K."/>
            <person name="Van de Peer Y."/>
            <person name="Wheeler G."/>
            <person name="Dacks J.B."/>
            <person name="Delwiche C.F."/>
            <person name="Dyhrman S.T."/>
            <person name="Glockner G."/>
            <person name="John U."/>
            <person name="Richards T."/>
            <person name="Worden A.Z."/>
            <person name="Zhang X."/>
            <person name="Grigoriev I.V."/>
            <person name="Allen A.E."/>
            <person name="Bidle K."/>
            <person name="Borodovsky M."/>
            <person name="Bowler C."/>
            <person name="Brownlee C."/>
            <person name="Cock J.M."/>
            <person name="Elias M."/>
            <person name="Gladyshev V.N."/>
            <person name="Groth M."/>
            <person name="Guda C."/>
            <person name="Hadaegh A."/>
            <person name="Iglesias-Rodriguez M.D."/>
            <person name="Jenkins J."/>
            <person name="Jones B.M."/>
            <person name="Lawson T."/>
            <person name="Leese F."/>
            <person name="Lindquist E."/>
            <person name="Lobanov A."/>
            <person name="Lomsadze A."/>
            <person name="Malik S.B."/>
            <person name="Marsh M.E."/>
            <person name="Mackinder L."/>
            <person name="Mock T."/>
            <person name="Mueller-Roeber B."/>
            <person name="Pagarete A."/>
            <person name="Parker M."/>
            <person name="Probert I."/>
            <person name="Quesneville H."/>
            <person name="Raines C."/>
            <person name="Rensing S.A."/>
            <person name="Riano-Pachon D.M."/>
            <person name="Richier S."/>
            <person name="Rokitta S."/>
            <person name="Shiraiwa Y."/>
            <person name="Soanes D.M."/>
            <person name="van der Giezen M."/>
            <person name="Wahlund T.M."/>
            <person name="Williams B."/>
            <person name="Wilson W."/>
            <person name="Wolfe G."/>
            <person name="Wurch L.L."/>
        </authorList>
    </citation>
    <scope>NUCLEOTIDE SEQUENCE</scope>
</reference>
<evidence type="ECO:0000256" key="1">
    <source>
        <dbReference type="RuleBase" id="RU364108"/>
    </source>
</evidence>
<keyword evidence="1" id="KW-0653">Protein transport</keyword>
<dbReference type="RefSeq" id="XP_005769983.1">
    <property type="nucleotide sequence ID" value="XM_005769926.1"/>
</dbReference>
<organism evidence="3 4">
    <name type="scientific">Emiliania huxleyi (strain CCMP1516)</name>
    <dbReference type="NCBI Taxonomy" id="280463"/>
    <lineage>
        <taxon>Eukaryota</taxon>
        <taxon>Haptista</taxon>
        <taxon>Haptophyta</taxon>
        <taxon>Prymnesiophyceae</taxon>
        <taxon>Isochrysidales</taxon>
        <taxon>Noelaerhabdaceae</taxon>
        <taxon>Emiliania</taxon>
    </lineage>
</organism>
<comment type="subcellular location">
    <subcellularLocation>
        <location evidence="1">Cytoplasm</location>
    </subcellularLocation>
    <subcellularLocation>
        <location evidence="1">Nucleus</location>
    </subcellularLocation>
</comment>
<comment type="similarity">
    <text evidence="1">Belongs to the NMD3 family.</text>
</comment>
<sequence length="230" mass="26349">MAMILDQPHKILCCQCAVVIEPNAVNMCVNCLQERYDIGAGVSKQVQQNTCRGCNRFERRDGSWAEVDMESKELLALLLKKPRGLTQVRLIDASYVWTEPHSRRIKLKLTVQQEVVAGAVLQQSFVVEYVLGNKQCGTCQRREAKDTWVAVCQVRQKVEHKRTFFWIEQLILKHRAHTDAINIVERRDGLDFFYEARSHAEKMTSFLQGVAPTRYKNGEGAVQVELLPIC</sequence>
<dbReference type="GeneID" id="17263703"/>
<dbReference type="GO" id="GO:0005634">
    <property type="term" value="C:nucleus"/>
    <property type="evidence" value="ECO:0007669"/>
    <property type="project" value="UniProtKB-SubCell"/>
</dbReference>
<dbReference type="InterPro" id="IPR039768">
    <property type="entry name" value="Nmd3"/>
</dbReference>
<evidence type="ECO:0000313" key="3">
    <source>
        <dbReference type="EnsemblProtists" id="EOD17554"/>
    </source>
</evidence>
<evidence type="ECO:0000313" key="4">
    <source>
        <dbReference type="Proteomes" id="UP000013827"/>
    </source>
</evidence>
<name>A0A0D3J219_EMIH1</name>
<accession>A0A0D3J219</accession>
<keyword evidence="1" id="KW-0963">Cytoplasm</keyword>
<evidence type="ECO:0000259" key="2">
    <source>
        <dbReference type="Pfam" id="PF04981"/>
    </source>
</evidence>
<dbReference type="STRING" id="2903.R1E9J8"/>
<dbReference type="InterPro" id="IPR007064">
    <property type="entry name" value="Nmd3_N"/>
</dbReference>
<keyword evidence="4" id="KW-1185">Reference proteome</keyword>
<dbReference type="HOGENOM" id="CLU_027444_1_0_1"/>
<proteinExistence type="inferred from homology"/>
<keyword evidence="1" id="KW-0539">Nucleus</keyword>
<dbReference type="EnsemblProtists" id="EOD17554">
    <property type="protein sequence ID" value="EOD17554"/>
    <property type="gene ID" value="EMIHUDRAFT_369951"/>
</dbReference>
<keyword evidence="1" id="KW-0813">Transport</keyword>
<dbReference type="Proteomes" id="UP000013827">
    <property type="component" value="Unassembled WGS sequence"/>
</dbReference>
<protein>
    <recommendedName>
        <fullName evidence="1">60S ribosomal export protein NMD3</fullName>
    </recommendedName>
</protein>
<dbReference type="AlphaFoldDB" id="A0A0D3J219"/>
<dbReference type="Pfam" id="PF04981">
    <property type="entry name" value="NMD3"/>
    <property type="match status" value="1"/>
</dbReference>
<feature type="domain" description="Nmd3 N-terminal" evidence="2">
    <location>
        <begin position="13"/>
        <end position="221"/>
    </location>
</feature>
<dbReference type="GO" id="GO:0015031">
    <property type="term" value="P:protein transport"/>
    <property type="evidence" value="ECO:0007669"/>
    <property type="project" value="UniProtKB-KW"/>
</dbReference>
<comment type="function">
    <text evidence="1">Acts as an adapter for the XPO1/CRM1-mediated export of the 60S ribosomal subunit.</text>
</comment>
<dbReference type="PANTHER" id="PTHR12746">
    <property type="entry name" value="NONSENSE-MEDIATED MRNA DECAY PROTEIN 3"/>
    <property type="match status" value="1"/>
</dbReference>
<dbReference type="GO" id="GO:0000055">
    <property type="term" value="P:ribosomal large subunit export from nucleus"/>
    <property type="evidence" value="ECO:0007669"/>
    <property type="project" value="TreeGrafter"/>
</dbReference>
<dbReference type="KEGG" id="ehx:EMIHUDRAFT_369951"/>
<dbReference type="PaxDb" id="2903-EOD17554"/>